<proteinExistence type="predicted"/>
<keyword evidence="2" id="KW-1185">Reference proteome</keyword>
<evidence type="ECO:0000313" key="1">
    <source>
        <dbReference type="EMBL" id="KAI5666118.1"/>
    </source>
</evidence>
<organism evidence="1 2">
    <name type="scientific">Catharanthus roseus</name>
    <name type="common">Madagascar periwinkle</name>
    <name type="synonym">Vinca rosea</name>
    <dbReference type="NCBI Taxonomy" id="4058"/>
    <lineage>
        <taxon>Eukaryota</taxon>
        <taxon>Viridiplantae</taxon>
        <taxon>Streptophyta</taxon>
        <taxon>Embryophyta</taxon>
        <taxon>Tracheophyta</taxon>
        <taxon>Spermatophyta</taxon>
        <taxon>Magnoliopsida</taxon>
        <taxon>eudicotyledons</taxon>
        <taxon>Gunneridae</taxon>
        <taxon>Pentapetalae</taxon>
        <taxon>asterids</taxon>
        <taxon>lamiids</taxon>
        <taxon>Gentianales</taxon>
        <taxon>Apocynaceae</taxon>
        <taxon>Rauvolfioideae</taxon>
        <taxon>Vinceae</taxon>
        <taxon>Catharanthinae</taxon>
        <taxon>Catharanthus</taxon>
    </lineage>
</organism>
<name>A0ACC0AYM7_CATRO</name>
<dbReference type="Proteomes" id="UP001060085">
    <property type="component" value="Linkage Group LG04"/>
</dbReference>
<evidence type="ECO:0000313" key="2">
    <source>
        <dbReference type="Proteomes" id="UP001060085"/>
    </source>
</evidence>
<gene>
    <name evidence="1" type="ORF">M9H77_15971</name>
</gene>
<reference evidence="2" key="1">
    <citation type="journal article" date="2023" name="Nat. Plants">
        <title>Single-cell RNA sequencing provides a high-resolution roadmap for understanding the multicellular compartmentation of specialized metabolism.</title>
        <authorList>
            <person name="Sun S."/>
            <person name="Shen X."/>
            <person name="Li Y."/>
            <person name="Li Y."/>
            <person name="Wang S."/>
            <person name="Li R."/>
            <person name="Zhang H."/>
            <person name="Shen G."/>
            <person name="Guo B."/>
            <person name="Wei J."/>
            <person name="Xu J."/>
            <person name="St-Pierre B."/>
            <person name="Chen S."/>
            <person name="Sun C."/>
        </authorList>
    </citation>
    <scope>NUCLEOTIDE SEQUENCE [LARGE SCALE GENOMIC DNA]</scope>
</reference>
<sequence length="171" mass="19239">MASTCISNCVKDAAAVRVPVRATYVNLYKWPESDVEFIRSLSSNDHNKRRNINGSSAAAVYGHPKVVDSISCRQLYLRSYTFSRADDGDGDGDDDDQSSSIDDRTAKKNSRTRRRRRRRKSRSSSSSSRDRDGGRRKCTRGFRRVKTASCAALAAIFRRLLYCTTKIDVVS</sequence>
<protein>
    <submittedName>
        <fullName evidence="1">Uncharacterized protein</fullName>
    </submittedName>
</protein>
<comment type="caution">
    <text evidence="1">The sequence shown here is derived from an EMBL/GenBank/DDBJ whole genome shotgun (WGS) entry which is preliminary data.</text>
</comment>
<dbReference type="EMBL" id="CM044704">
    <property type="protein sequence ID" value="KAI5666118.1"/>
    <property type="molecule type" value="Genomic_DNA"/>
</dbReference>
<accession>A0ACC0AYM7</accession>